<evidence type="ECO:0000256" key="3">
    <source>
        <dbReference type="ARBA" id="ARBA00022630"/>
    </source>
</evidence>
<dbReference type="PANTHER" id="PTHR11806">
    <property type="entry name" value="GLUCOSE INHIBITED DIVISION PROTEIN A"/>
    <property type="match status" value="1"/>
</dbReference>
<gene>
    <name evidence="6" type="ORF">PHAECO_LOCUS6256</name>
</gene>
<evidence type="ECO:0000259" key="5">
    <source>
        <dbReference type="SMART" id="SM01228"/>
    </source>
</evidence>
<dbReference type="InterPro" id="IPR002218">
    <property type="entry name" value="MnmG-rel"/>
</dbReference>
<dbReference type="GO" id="GO:0050660">
    <property type="term" value="F:flavin adenine dinucleotide binding"/>
    <property type="evidence" value="ECO:0007669"/>
    <property type="project" value="InterPro"/>
</dbReference>
<dbReference type="PRINTS" id="PR00411">
    <property type="entry name" value="PNDRDTASEI"/>
</dbReference>
<organism evidence="6 7">
    <name type="scientific">Phaedon cochleariae</name>
    <name type="common">Mustard beetle</name>
    <dbReference type="NCBI Taxonomy" id="80249"/>
    <lineage>
        <taxon>Eukaryota</taxon>
        <taxon>Metazoa</taxon>
        <taxon>Ecdysozoa</taxon>
        <taxon>Arthropoda</taxon>
        <taxon>Hexapoda</taxon>
        <taxon>Insecta</taxon>
        <taxon>Pterygota</taxon>
        <taxon>Neoptera</taxon>
        <taxon>Endopterygota</taxon>
        <taxon>Coleoptera</taxon>
        <taxon>Polyphaga</taxon>
        <taxon>Cucujiformia</taxon>
        <taxon>Chrysomeloidea</taxon>
        <taxon>Chrysomelidae</taxon>
        <taxon>Chrysomelinae</taxon>
        <taxon>Chrysomelini</taxon>
        <taxon>Phaedon</taxon>
    </lineage>
</organism>
<dbReference type="EMBL" id="OU896708">
    <property type="protein sequence ID" value="CAH1155875.1"/>
    <property type="molecule type" value="Genomic_DNA"/>
</dbReference>
<dbReference type="Pfam" id="PF01134">
    <property type="entry name" value="GIDA"/>
    <property type="match status" value="1"/>
</dbReference>
<evidence type="ECO:0000313" key="7">
    <source>
        <dbReference type="Proteomes" id="UP001153737"/>
    </source>
</evidence>
<protein>
    <recommendedName>
        <fullName evidence="5">tRNA uridine 5-carboxymethylaminomethyl modification enzyme C-terminal subdomain domain-containing protein</fullName>
    </recommendedName>
</protein>
<dbReference type="InterPro" id="IPR047001">
    <property type="entry name" value="MnmG_C_subdom"/>
</dbReference>
<dbReference type="InterPro" id="IPR044920">
    <property type="entry name" value="MnmG_C_subdom_sf"/>
</dbReference>
<dbReference type="Gene3D" id="1.10.150.570">
    <property type="entry name" value="GidA associated domain, C-terminal subdomain"/>
    <property type="match status" value="1"/>
</dbReference>
<evidence type="ECO:0000313" key="6">
    <source>
        <dbReference type="EMBL" id="CAH1155875.1"/>
    </source>
</evidence>
<dbReference type="InterPro" id="IPR036188">
    <property type="entry name" value="FAD/NAD-bd_sf"/>
</dbReference>
<dbReference type="InterPro" id="IPR020595">
    <property type="entry name" value="MnmG-rel_CS"/>
</dbReference>
<dbReference type="Pfam" id="PF13932">
    <property type="entry name" value="SAM_GIDA_C"/>
    <property type="match status" value="1"/>
</dbReference>
<reference evidence="6" key="2">
    <citation type="submission" date="2022-10" db="EMBL/GenBank/DDBJ databases">
        <authorList>
            <consortium name="ENA_rothamsted_submissions"/>
            <consortium name="culmorum"/>
            <person name="King R."/>
        </authorList>
    </citation>
    <scope>NUCLEOTIDE SEQUENCE</scope>
</reference>
<dbReference type="GO" id="GO:0005829">
    <property type="term" value="C:cytosol"/>
    <property type="evidence" value="ECO:0007669"/>
    <property type="project" value="TreeGrafter"/>
</dbReference>
<dbReference type="GO" id="GO:0070899">
    <property type="term" value="P:mitochondrial tRNA wobble uridine modification"/>
    <property type="evidence" value="ECO:0007669"/>
    <property type="project" value="UniProtKB-ARBA"/>
</dbReference>
<dbReference type="Gene3D" id="3.50.50.60">
    <property type="entry name" value="FAD/NAD(P)-binding domain"/>
    <property type="match status" value="2"/>
</dbReference>
<dbReference type="Pfam" id="PF21680">
    <property type="entry name" value="GIDA_C_1st"/>
    <property type="match status" value="1"/>
</dbReference>
<evidence type="ECO:0000256" key="2">
    <source>
        <dbReference type="ARBA" id="ARBA00007653"/>
    </source>
</evidence>
<dbReference type="OrthoDB" id="107372at2759"/>
<dbReference type="PROSITE" id="PS01281">
    <property type="entry name" value="GIDA_2"/>
    <property type="match status" value="1"/>
</dbReference>
<dbReference type="HAMAP" id="MF_00129">
    <property type="entry name" value="MnmG_GidA"/>
    <property type="match status" value="1"/>
</dbReference>
<reference evidence="6" key="1">
    <citation type="submission" date="2022-01" db="EMBL/GenBank/DDBJ databases">
        <authorList>
            <person name="King R."/>
        </authorList>
    </citation>
    <scope>NUCLEOTIDE SEQUENCE</scope>
</reference>
<dbReference type="GO" id="GO:0030488">
    <property type="term" value="P:tRNA methylation"/>
    <property type="evidence" value="ECO:0007669"/>
    <property type="project" value="TreeGrafter"/>
</dbReference>
<dbReference type="PROSITE" id="PS01280">
    <property type="entry name" value="GIDA_1"/>
    <property type="match status" value="1"/>
</dbReference>
<keyword evidence="7" id="KW-1185">Reference proteome</keyword>
<dbReference type="AlphaFoldDB" id="A0A9P0DMR0"/>
<accession>A0A9P0DMR0</accession>
<dbReference type="SUPFAM" id="SSF51905">
    <property type="entry name" value="FAD/NAD(P)-binding domain"/>
    <property type="match status" value="1"/>
</dbReference>
<sequence length="658" mass="73234">MIFVQMLKKINPQHYLWCFRYFSLDKRYDVIVVGGGHAGSEACAAAARMGVKTLLITHRKDTVGEMSCNPSFGGIGKGHLMREIDALDGVCGRICDSSGIHFKVLNTRKGPAVWGYRAQIDRKLYKTNMQHELFNNTVNLDVLAAPVEDLIVEDRYDHCVECKGVVLKDGTKISSSSVVITTGTFLKGQINIGLNFYPAGRLGDEPAIGLANTLEKLNLQMGRLKTGTPPRLKADTINYSVCQVQTGDMPPLPFSFMNSKVWINPKDQLKCHLTKTPLSIEKIIKDNLHLDRHVMEEVTGPRYCPSIESKILRFPGREHQVWLEPEGLDSDLVYPNGLSCTLPEENQWQLIRSIPGLEQAELARPGYGVEYDYVDPRELQSSLEVKKVPGLFLAGQINGTTGYEEAAAQGVLAGINAAAKALLRDPLIISRTEGYIGVMVDDLTTLGTIEPYRMFTSRAEFRLTLRPDNADQRLTARGYAIGCVSKERYNKMLEVERQLKDGVALLKSVSKAVSYWRNQIGVMPTKSHQQKSAFEMIDITNEKITISMLAIAAPELLSLTYDSYLENRLHIEALYESAAADQLEEVEEVRREEALLIPGNLDYNSEYLNLSVEEREKLLAAQPQTIAAASRIPGVTPSSVLRLLRFVKQKSESVLAVG</sequence>
<dbReference type="InterPro" id="IPR049312">
    <property type="entry name" value="GIDA_C_N"/>
</dbReference>
<dbReference type="PANTHER" id="PTHR11806:SF0">
    <property type="entry name" value="PROTEIN MTO1 HOMOLOG, MITOCHONDRIAL"/>
    <property type="match status" value="1"/>
</dbReference>
<evidence type="ECO:0000256" key="4">
    <source>
        <dbReference type="ARBA" id="ARBA00022827"/>
    </source>
</evidence>
<comment type="similarity">
    <text evidence="2">Belongs to the MnmG family.</text>
</comment>
<dbReference type="Proteomes" id="UP001153737">
    <property type="component" value="Chromosome 2"/>
</dbReference>
<dbReference type="NCBIfam" id="TIGR00136">
    <property type="entry name" value="mnmG_gidA"/>
    <property type="match status" value="1"/>
</dbReference>
<comment type="cofactor">
    <cofactor evidence="1">
        <name>FAD</name>
        <dbReference type="ChEBI" id="CHEBI:57692"/>
    </cofactor>
</comment>
<keyword evidence="3" id="KW-0285">Flavoprotein</keyword>
<dbReference type="FunFam" id="1.10.150.570:FF:000001">
    <property type="entry name" value="tRNA uridine 5-carboxymethylaminomethyl modification enzyme MnmG"/>
    <property type="match status" value="1"/>
</dbReference>
<dbReference type="InterPro" id="IPR040131">
    <property type="entry name" value="MnmG_N"/>
</dbReference>
<dbReference type="GO" id="GO:0005739">
    <property type="term" value="C:mitochondrion"/>
    <property type="evidence" value="ECO:0007669"/>
    <property type="project" value="GOC"/>
</dbReference>
<dbReference type="FunFam" id="3.50.50.60:FF:000082">
    <property type="entry name" value="protein MTO1 homolog, mitochondrial isoform X1"/>
    <property type="match status" value="1"/>
</dbReference>
<evidence type="ECO:0000256" key="1">
    <source>
        <dbReference type="ARBA" id="ARBA00001974"/>
    </source>
</evidence>
<dbReference type="InterPro" id="IPR026904">
    <property type="entry name" value="MnmG_C"/>
</dbReference>
<proteinExistence type="inferred from homology"/>
<dbReference type="InterPro" id="IPR004416">
    <property type="entry name" value="MnmG"/>
</dbReference>
<feature type="domain" description="tRNA uridine 5-carboxymethylaminomethyl modification enzyme C-terminal subdomain" evidence="5">
    <location>
        <begin position="573"/>
        <end position="645"/>
    </location>
</feature>
<dbReference type="FunFam" id="3.50.50.60:FF:000002">
    <property type="entry name" value="tRNA uridine 5-carboxymethylaminomethyl modification enzyme MnmG"/>
    <property type="match status" value="1"/>
</dbReference>
<name>A0A9P0DMR0_PHACE</name>
<keyword evidence="4" id="KW-0274">FAD</keyword>
<dbReference type="SMART" id="SM01228">
    <property type="entry name" value="GIDA_assoc_3"/>
    <property type="match status" value="1"/>
</dbReference>